<feature type="compositionally biased region" description="Basic and acidic residues" evidence="4">
    <location>
        <begin position="203"/>
        <end position="215"/>
    </location>
</feature>
<evidence type="ECO:0000259" key="5">
    <source>
        <dbReference type="PROSITE" id="PS51504"/>
    </source>
</evidence>
<dbReference type="GO" id="GO:0005634">
    <property type="term" value="C:nucleus"/>
    <property type="evidence" value="ECO:0007669"/>
    <property type="project" value="UniProtKB-ARBA"/>
</dbReference>
<dbReference type="SUPFAM" id="SSF46785">
    <property type="entry name" value="Winged helix' DNA-binding domain"/>
    <property type="match status" value="1"/>
</dbReference>
<dbReference type="FunFam" id="1.10.10.10:FF:000393">
    <property type="entry name" value="Oocyte-specific H1 histone"/>
    <property type="match status" value="1"/>
</dbReference>
<dbReference type="GO" id="GO:0000786">
    <property type="term" value="C:nucleosome"/>
    <property type="evidence" value="ECO:0007669"/>
    <property type="project" value="InterPro"/>
</dbReference>
<protein>
    <recommendedName>
        <fullName evidence="5">H15 domain-containing protein</fullName>
    </recommendedName>
</protein>
<dbReference type="Gene3D" id="1.10.10.10">
    <property type="entry name" value="Winged helix-like DNA-binding domain superfamily/Winged helix DNA-binding domain"/>
    <property type="match status" value="1"/>
</dbReference>
<dbReference type="OMA" id="KMGPPMA"/>
<keyword evidence="1" id="KW-0158">Chromosome</keyword>
<keyword evidence="2" id="KW-0238">DNA-binding</keyword>
<dbReference type="GO" id="GO:0003677">
    <property type="term" value="F:DNA binding"/>
    <property type="evidence" value="ECO:0007669"/>
    <property type="project" value="UniProtKB-KW"/>
</dbReference>
<reference evidence="6" key="2">
    <citation type="submission" date="2025-08" db="UniProtKB">
        <authorList>
            <consortium name="Ensembl"/>
        </authorList>
    </citation>
    <scope>IDENTIFICATION</scope>
</reference>
<evidence type="ECO:0000256" key="4">
    <source>
        <dbReference type="SAM" id="MobiDB-lite"/>
    </source>
</evidence>
<sequence>MEPQTHKAAGAARLSSQIARGRRHPPTLNMVIEALRAQDGTKGASVVTIKRFILAKYPAVDPVRLKYLLKQALAKGLSRGDLVRPHNSSALGATGRFKLAPEKLRQKQPPGQADPTGEQAPKPGRKRAAKATRVPAVLESEGGPGTAEEKPKATKQKPKAAKQKPRTKPADAQPAPAAAKPRSDGAKAARAPAKGQSAPRAALADKDKGGNDGDRPMGAGAKGTRKAPAGKTKGKVPGEAQEAAPKKKGAKGKTRKPQAARGAGQGESAP</sequence>
<feature type="compositionally biased region" description="Basic residues" evidence="4">
    <location>
        <begin position="246"/>
        <end position="258"/>
    </location>
</feature>
<dbReference type="Proteomes" id="UP000016666">
    <property type="component" value="Chromosome 13"/>
</dbReference>
<dbReference type="GeneTree" id="ENSGT00940000160900"/>
<feature type="domain" description="H15" evidence="5">
    <location>
        <begin position="23"/>
        <end position="101"/>
    </location>
</feature>
<dbReference type="GO" id="GO:0006334">
    <property type="term" value="P:nucleosome assembly"/>
    <property type="evidence" value="ECO:0007669"/>
    <property type="project" value="InterPro"/>
</dbReference>
<evidence type="ECO:0000313" key="7">
    <source>
        <dbReference type="Proteomes" id="UP000016666"/>
    </source>
</evidence>
<dbReference type="SMART" id="SM00526">
    <property type="entry name" value="H15"/>
    <property type="match status" value="1"/>
</dbReference>
<feature type="compositionally biased region" description="Low complexity" evidence="4">
    <location>
        <begin position="170"/>
        <end position="180"/>
    </location>
</feature>
<accession>A0A493T248</accession>
<dbReference type="PROSITE" id="PS51504">
    <property type="entry name" value="H15"/>
    <property type="match status" value="1"/>
</dbReference>
<feature type="compositionally biased region" description="Basic residues" evidence="4">
    <location>
        <begin position="153"/>
        <end position="167"/>
    </location>
</feature>
<keyword evidence="7" id="KW-1185">Reference proteome</keyword>
<proteinExistence type="predicted"/>
<evidence type="ECO:0000256" key="2">
    <source>
        <dbReference type="ARBA" id="ARBA00023125"/>
    </source>
</evidence>
<dbReference type="CDD" id="cd00073">
    <property type="entry name" value="H15"/>
    <property type="match status" value="1"/>
</dbReference>
<evidence type="ECO:0000256" key="1">
    <source>
        <dbReference type="ARBA" id="ARBA00022454"/>
    </source>
</evidence>
<dbReference type="InterPro" id="IPR036390">
    <property type="entry name" value="WH_DNA-bd_sf"/>
</dbReference>
<dbReference type="AlphaFoldDB" id="A0A493T248"/>
<keyword evidence="3" id="KW-0539">Nucleus</keyword>
<dbReference type="Pfam" id="PF00538">
    <property type="entry name" value="Linker_histone"/>
    <property type="match status" value="1"/>
</dbReference>
<organism evidence="6 7">
    <name type="scientific">Anas platyrhynchos platyrhynchos</name>
    <name type="common">Northern mallard</name>
    <dbReference type="NCBI Taxonomy" id="8840"/>
    <lineage>
        <taxon>Eukaryota</taxon>
        <taxon>Metazoa</taxon>
        <taxon>Chordata</taxon>
        <taxon>Craniata</taxon>
        <taxon>Vertebrata</taxon>
        <taxon>Euteleostomi</taxon>
        <taxon>Archelosauria</taxon>
        <taxon>Archosauria</taxon>
        <taxon>Dinosauria</taxon>
        <taxon>Saurischia</taxon>
        <taxon>Theropoda</taxon>
        <taxon>Coelurosauria</taxon>
        <taxon>Aves</taxon>
        <taxon>Neognathae</taxon>
        <taxon>Galloanserae</taxon>
        <taxon>Anseriformes</taxon>
        <taxon>Anatidae</taxon>
        <taxon>Anatinae</taxon>
        <taxon>Anas</taxon>
    </lineage>
</organism>
<dbReference type="InterPro" id="IPR036388">
    <property type="entry name" value="WH-like_DNA-bd_sf"/>
</dbReference>
<reference evidence="6" key="3">
    <citation type="submission" date="2025-09" db="UniProtKB">
        <authorList>
            <consortium name="Ensembl"/>
        </authorList>
    </citation>
    <scope>IDENTIFICATION</scope>
</reference>
<name>A0A493T248_ANAPP</name>
<feature type="region of interest" description="Disordered" evidence="4">
    <location>
        <begin position="81"/>
        <end position="270"/>
    </location>
</feature>
<dbReference type="InterPro" id="IPR005818">
    <property type="entry name" value="Histone_H1/H5_H15"/>
</dbReference>
<feature type="region of interest" description="Disordered" evidence="4">
    <location>
        <begin position="1"/>
        <end position="25"/>
    </location>
</feature>
<evidence type="ECO:0000256" key="3">
    <source>
        <dbReference type="ARBA" id="ARBA00023242"/>
    </source>
</evidence>
<reference evidence="6 7" key="1">
    <citation type="submission" date="2017-10" db="EMBL/GenBank/DDBJ databases">
        <title>A new Pekin duck reference genome.</title>
        <authorList>
            <person name="Hou Z.-C."/>
            <person name="Zhou Z.-K."/>
            <person name="Zhu F."/>
            <person name="Hou S.-S."/>
        </authorList>
    </citation>
    <scope>NUCLEOTIDE SEQUENCE [LARGE SCALE GENOMIC DNA]</scope>
</reference>
<evidence type="ECO:0000313" key="6">
    <source>
        <dbReference type="Ensembl" id="ENSAPLP00000019788.1"/>
    </source>
</evidence>
<dbReference type="Ensembl" id="ENSAPLT00000035823.1">
    <property type="protein sequence ID" value="ENSAPLP00000019788.1"/>
    <property type="gene ID" value="ENSAPLG00000005857.2"/>
</dbReference>